<proteinExistence type="predicted"/>
<reference evidence="2" key="1">
    <citation type="journal article" date="2007" name="Science">
        <title>Evolutionary and biomedical insights from the rhesus macaque genome.</title>
        <authorList>
            <person name="Gibbs R.A."/>
            <person name="Rogers J."/>
            <person name="Katze M.G."/>
            <person name="Bumgarner R."/>
            <person name="Weinstock G.M."/>
            <person name="Mardis E.R."/>
            <person name="Remington K.A."/>
            <person name="Strausberg R.L."/>
            <person name="Venter J.C."/>
            <person name="Wilson R.K."/>
            <person name="Batzer M.A."/>
            <person name="Bustamante C.D."/>
            <person name="Eichler E.E."/>
            <person name="Hahn M.W."/>
            <person name="Hardison R.C."/>
            <person name="Makova K.D."/>
            <person name="Miller W."/>
            <person name="Milosavljevic A."/>
            <person name="Palermo R.E."/>
            <person name="Siepel A."/>
            <person name="Sikela J.M."/>
            <person name="Attaway T."/>
            <person name="Bell S."/>
            <person name="Bernard K.E."/>
            <person name="Buhay C.J."/>
            <person name="Chandrabose M.N."/>
            <person name="Dao M."/>
            <person name="Davis C."/>
            <person name="Delehaunty K.D."/>
            <person name="Ding Y."/>
            <person name="Dinh H.H."/>
            <person name="Dugan-Rocha S."/>
            <person name="Fulton L.A."/>
            <person name="Gabisi R.A."/>
            <person name="Garner T.T."/>
            <person name="Godfrey J."/>
            <person name="Hawes A.C."/>
            <person name="Hernandez J."/>
            <person name="Hines S."/>
            <person name="Holder M."/>
            <person name="Hume J."/>
            <person name="Jhangiani S.N."/>
            <person name="Joshi V."/>
            <person name="Khan Z.M."/>
            <person name="Kirkness E.F."/>
            <person name="Cree A."/>
            <person name="Fowler R.G."/>
            <person name="Lee S."/>
            <person name="Lewis L.R."/>
            <person name="Li Z."/>
            <person name="Liu Y.-S."/>
            <person name="Moore S.M."/>
            <person name="Muzny D."/>
            <person name="Nazareth L.V."/>
            <person name="Ngo D.N."/>
            <person name="Okwuonu G.O."/>
            <person name="Pai G."/>
            <person name="Parker D."/>
            <person name="Paul H.A."/>
            <person name="Pfannkoch C."/>
            <person name="Pohl C.S."/>
            <person name="Rogers Y.-H.C."/>
            <person name="Ruiz S.J."/>
            <person name="Sabo A."/>
            <person name="Santibanez J."/>
            <person name="Schneider B.W."/>
            <person name="Smith S.M."/>
            <person name="Sodergren E."/>
            <person name="Svatek A.F."/>
            <person name="Utterback T.R."/>
            <person name="Vattathil S."/>
            <person name="Warren W."/>
            <person name="White C.S."/>
            <person name="Chinwalla A.T."/>
            <person name="Feng Y."/>
            <person name="Halpern A.L."/>
            <person name="Hillier L.W."/>
            <person name="Huang X."/>
            <person name="Minx P."/>
            <person name="Nelson J.O."/>
            <person name="Pepin K.H."/>
            <person name="Qin X."/>
            <person name="Sutton G.G."/>
            <person name="Venter E."/>
            <person name="Walenz B.P."/>
            <person name="Wallis J.W."/>
            <person name="Worley K.C."/>
            <person name="Yang S.-P."/>
            <person name="Jones S.M."/>
            <person name="Marra M.A."/>
            <person name="Rocchi M."/>
            <person name="Schein J.E."/>
            <person name="Baertsch R."/>
            <person name="Clarke L."/>
            <person name="Csuros M."/>
            <person name="Glasscock J."/>
            <person name="Harris R.A."/>
            <person name="Havlak P."/>
            <person name="Jackson A.R."/>
            <person name="Jiang H."/>
            <person name="Liu Y."/>
            <person name="Messina D.N."/>
            <person name="Shen Y."/>
            <person name="Song H.X.-Z."/>
            <person name="Wylie T."/>
            <person name="Zhang L."/>
            <person name="Birney E."/>
            <person name="Han K."/>
            <person name="Konkel M.K."/>
            <person name="Lee J."/>
            <person name="Smit A.F.A."/>
            <person name="Ullmer B."/>
            <person name="Wang H."/>
            <person name="Xing J."/>
            <person name="Burhans R."/>
            <person name="Cheng Z."/>
            <person name="Karro J.E."/>
            <person name="Ma J."/>
            <person name="Raney B."/>
            <person name="She X."/>
            <person name="Cox M.J."/>
            <person name="Demuth J.P."/>
            <person name="Dumas L.J."/>
            <person name="Han S.-G."/>
            <person name="Hopkins J."/>
            <person name="Karimpour-Fard A."/>
            <person name="Kim Y.H."/>
            <person name="Pollack J.R."/>
            <person name="Vinar T."/>
            <person name="Addo-Quaye C."/>
            <person name="Degenhardt J."/>
            <person name="Denby A."/>
            <person name="Hubisz M.J."/>
            <person name="Indap A."/>
            <person name="Kosiol C."/>
            <person name="Lahn B.T."/>
            <person name="Lawson H.A."/>
            <person name="Marklein A."/>
            <person name="Nielsen R."/>
            <person name="Vallender E.J."/>
            <person name="Clark A.G."/>
            <person name="Ferguson B."/>
            <person name="Hernandez R.D."/>
            <person name="Hirani K."/>
            <person name="Kehrer-Sawatzki H."/>
            <person name="Kolb J."/>
            <person name="Patil S."/>
            <person name="Pu L.-L."/>
            <person name="Ren Y."/>
            <person name="Smith D.G."/>
            <person name="Wheeler D.A."/>
            <person name="Schenck I."/>
            <person name="Ball E.V."/>
            <person name="Chen R."/>
            <person name="Cooper D.N."/>
            <person name="Giardine B."/>
            <person name="Hsu F."/>
            <person name="Kent W.J."/>
            <person name="Lesk A."/>
            <person name="Nelson D.L."/>
            <person name="O'brien W.E."/>
            <person name="Pruefer K."/>
            <person name="Stenson P.D."/>
            <person name="Wallace J.C."/>
            <person name="Ke H."/>
            <person name="Liu X.-M."/>
            <person name="Wang P."/>
            <person name="Xiang A.P."/>
            <person name="Yang F."/>
            <person name="Barber G.P."/>
            <person name="Haussler D."/>
            <person name="Karolchik D."/>
            <person name="Kern A.D."/>
            <person name="Kuhn R.M."/>
            <person name="Smith K.E."/>
            <person name="Zwieg A.S."/>
        </authorList>
    </citation>
    <scope>NUCLEOTIDE SEQUENCE [LARGE SCALE GENOMIC DNA]</scope>
    <source>
        <strain evidence="2">17573</strain>
    </source>
</reference>
<reference evidence="1" key="4">
    <citation type="submission" date="2025-09" db="UniProtKB">
        <authorList>
            <consortium name="Ensembl"/>
        </authorList>
    </citation>
    <scope>IDENTIFICATION</scope>
    <source>
        <strain evidence="1">17573</strain>
    </source>
</reference>
<accession>A0A5F7ZW69</accession>
<sequence>MAVLTYCGSTFNTCAMDTGQLRLQTTGPQPSLFFFFFFFFLRQSLTLLPRLECNGTVWAQCNLCLLGSSDSPASASRVAEITDAHHHAWLIFIFLVETGFHHVGEAGLELLTS</sequence>
<dbReference type="GeneTree" id="ENSGT01150000286943"/>
<reference evidence="1" key="3">
    <citation type="submission" date="2025-08" db="UniProtKB">
        <authorList>
            <consortium name="Ensembl"/>
        </authorList>
    </citation>
    <scope>IDENTIFICATION</scope>
    <source>
        <strain evidence="1">17573</strain>
    </source>
</reference>
<evidence type="ECO:0000313" key="1">
    <source>
        <dbReference type="Ensembl" id="ENSMMUP00000069900.1"/>
    </source>
</evidence>
<organism evidence="1 2">
    <name type="scientific">Macaca mulatta</name>
    <name type="common">Rhesus macaque</name>
    <dbReference type="NCBI Taxonomy" id="9544"/>
    <lineage>
        <taxon>Eukaryota</taxon>
        <taxon>Metazoa</taxon>
        <taxon>Chordata</taxon>
        <taxon>Craniata</taxon>
        <taxon>Vertebrata</taxon>
        <taxon>Euteleostomi</taxon>
        <taxon>Mammalia</taxon>
        <taxon>Eutheria</taxon>
        <taxon>Euarchontoglires</taxon>
        <taxon>Primates</taxon>
        <taxon>Haplorrhini</taxon>
        <taxon>Catarrhini</taxon>
        <taxon>Cercopithecidae</taxon>
        <taxon>Cercopithecinae</taxon>
        <taxon>Macaca</taxon>
    </lineage>
</organism>
<dbReference type="InParanoid" id="A0A5F7ZW69"/>
<dbReference type="PANTHER" id="PTHR12138:SF133">
    <property type="entry name" value="SECRETED PROTEIN"/>
    <property type="match status" value="1"/>
</dbReference>
<reference evidence="1" key="2">
    <citation type="submission" date="2019-01" db="EMBL/GenBank/DDBJ databases">
        <authorList>
            <person name="Graves T."/>
            <person name="Eichler E.E."/>
            <person name="Wilson R.K."/>
        </authorList>
    </citation>
    <scope>NUCLEOTIDE SEQUENCE [LARGE SCALE GENOMIC DNA]</scope>
    <source>
        <strain evidence="1">17573</strain>
    </source>
</reference>
<dbReference type="PANTHER" id="PTHR12138">
    <property type="entry name" value="PRIMATE-EXPANDED PROTEIN FAMILY"/>
    <property type="match status" value="1"/>
</dbReference>
<dbReference type="VEuPathDB" id="HostDB:ENSMMUG00000061816"/>
<dbReference type="PRINTS" id="PR02045">
    <property type="entry name" value="F138DOMAIN"/>
</dbReference>
<evidence type="ECO:0000313" key="2">
    <source>
        <dbReference type="Proteomes" id="UP000006718"/>
    </source>
</evidence>
<protein>
    <submittedName>
        <fullName evidence="1">Uncharacterized protein</fullName>
    </submittedName>
</protein>
<dbReference type="Proteomes" id="UP000006718">
    <property type="component" value="Chromosome 1"/>
</dbReference>
<name>A0A5F7ZW69_MACMU</name>
<dbReference type="AlphaFoldDB" id="A0A5F7ZW69"/>
<keyword evidence="2" id="KW-1185">Reference proteome</keyword>
<dbReference type="Ensembl" id="ENSMMUT00000081496.1">
    <property type="protein sequence ID" value="ENSMMUP00000069900.1"/>
    <property type="gene ID" value="ENSMMUG00000061816.1"/>
</dbReference>
<dbReference type="Bgee" id="ENSMMUG00000061816">
    <property type="expression patterns" value="Expressed in heart and 1 other cell type or tissue"/>
</dbReference>